<proteinExistence type="predicted"/>
<sequence length="144" mass="17040">MTQYNVDFAQWAYEQAALCRQRNWVAFDAEHVADELENMGVRERRELISRLSVLLAYLLKWQYQPQWRGKSWRLAIHIQRLDIENLLNHNPSLRGRVVDCLLDSYYRAVLQAALETGLNEAVFPIECPFTLEQILEEYWPVDGE</sequence>
<dbReference type="Gene3D" id="1.20.1220.20">
    <property type="entry name" value="Uncharcterised protein PF01724"/>
    <property type="match status" value="1"/>
</dbReference>
<name>A0A839HID4_9GAMM</name>
<protein>
    <submittedName>
        <fullName evidence="1">DUF29 domain-containing protein</fullName>
    </submittedName>
</protein>
<evidence type="ECO:0000313" key="1">
    <source>
        <dbReference type="EMBL" id="MBB1126688.1"/>
    </source>
</evidence>
<reference evidence="1 2" key="1">
    <citation type="journal article" date="2020" name="Arch. Microbiol.">
        <title>The genome sequence of the giant phototrophic gammaproteobacterium Thiospirillum jenense gives insight into its physiological properties and phylogenetic relationships.</title>
        <authorList>
            <person name="Imhoff J.F."/>
            <person name="Meyer T.E."/>
            <person name="Kyndt J.A."/>
        </authorList>
    </citation>
    <scope>NUCLEOTIDE SEQUENCE [LARGE SCALE GENOMIC DNA]</scope>
    <source>
        <strain evidence="1 2">DSM 216</strain>
    </source>
</reference>
<comment type="caution">
    <text evidence="1">The sequence shown here is derived from an EMBL/GenBank/DDBJ whole genome shotgun (WGS) entry which is preliminary data.</text>
</comment>
<organism evidence="1 2">
    <name type="scientific">Thiospirillum jenense</name>
    <dbReference type="NCBI Taxonomy" id="1653858"/>
    <lineage>
        <taxon>Bacteria</taxon>
        <taxon>Pseudomonadati</taxon>
        <taxon>Pseudomonadota</taxon>
        <taxon>Gammaproteobacteria</taxon>
        <taxon>Chromatiales</taxon>
        <taxon>Chromatiaceae</taxon>
        <taxon>Thiospirillum</taxon>
    </lineage>
</organism>
<evidence type="ECO:0000313" key="2">
    <source>
        <dbReference type="Proteomes" id="UP000548632"/>
    </source>
</evidence>
<keyword evidence="2" id="KW-1185">Reference proteome</keyword>
<dbReference type="InterPro" id="IPR002636">
    <property type="entry name" value="DUF29"/>
</dbReference>
<dbReference type="PANTHER" id="PTHR34235">
    <property type="entry name" value="SLR1203 PROTEIN-RELATED"/>
    <property type="match status" value="1"/>
</dbReference>
<dbReference type="Proteomes" id="UP000548632">
    <property type="component" value="Unassembled WGS sequence"/>
</dbReference>
<dbReference type="Pfam" id="PF01724">
    <property type="entry name" value="DUF29"/>
    <property type="match status" value="1"/>
</dbReference>
<dbReference type="RefSeq" id="WP_182584315.1">
    <property type="nucleotide sequence ID" value="NZ_JABVCQ010000023.1"/>
</dbReference>
<dbReference type="EMBL" id="JABVCQ010000023">
    <property type="protein sequence ID" value="MBB1126688.1"/>
    <property type="molecule type" value="Genomic_DNA"/>
</dbReference>
<gene>
    <name evidence="1" type="ORF">HUK38_10670</name>
</gene>
<accession>A0A839HID4</accession>
<dbReference type="AlphaFoldDB" id="A0A839HID4"/>